<sequence>MKLSNVDFDDPGLIGSEYYDEIAALLQAQFPQYSSIAILDHVVRKRSPAFPTQVGAVMAAEQPLSLAHSDFSSEGARLRTEGYRSLGQVGKDQAYDMLMFGDSSVQALITTGRWIFVTAAASISRTTLSTTM</sequence>
<comment type="caution">
    <text evidence="1">The sequence shown here is derived from an EMBL/GenBank/DDBJ whole genome shotgun (WGS) entry which is preliminary data.</text>
</comment>
<gene>
    <name evidence="1" type="ORF">FB567DRAFT_124985</name>
</gene>
<proteinExistence type="predicted"/>
<evidence type="ECO:0000313" key="1">
    <source>
        <dbReference type="EMBL" id="KAH7079560.1"/>
    </source>
</evidence>
<protein>
    <submittedName>
        <fullName evidence="1">Uncharacterized protein</fullName>
    </submittedName>
</protein>
<reference evidence="1" key="1">
    <citation type="journal article" date="2021" name="Nat. Commun.">
        <title>Genetic determinants of endophytism in the Arabidopsis root mycobiome.</title>
        <authorList>
            <person name="Mesny F."/>
            <person name="Miyauchi S."/>
            <person name="Thiergart T."/>
            <person name="Pickel B."/>
            <person name="Atanasova L."/>
            <person name="Karlsson M."/>
            <person name="Huettel B."/>
            <person name="Barry K.W."/>
            <person name="Haridas S."/>
            <person name="Chen C."/>
            <person name="Bauer D."/>
            <person name="Andreopoulos W."/>
            <person name="Pangilinan J."/>
            <person name="LaButti K."/>
            <person name="Riley R."/>
            <person name="Lipzen A."/>
            <person name="Clum A."/>
            <person name="Drula E."/>
            <person name="Henrissat B."/>
            <person name="Kohler A."/>
            <person name="Grigoriev I.V."/>
            <person name="Martin F.M."/>
            <person name="Hacquard S."/>
        </authorList>
    </citation>
    <scope>NUCLEOTIDE SEQUENCE</scope>
    <source>
        <strain evidence="1">MPI-SDFR-AT-0120</strain>
    </source>
</reference>
<dbReference type="Proteomes" id="UP000813461">
    <property type="component" value="Unassembled WGS sequence"/>
</dbReference>
<dbReference type="AlphaFoldDB" id="A0A8K0VV23"/>
<evidence type="ECO:0000313" key="2">
    <source>
        <dbReference type="Proteomes" id="UP000813461"/>
    </source>
</evidence>
<keyword evidence="2" id="KW-1185">Reference proteome</keyword>
<name>A0A8K0VV23_9PLEO</name>
<dbReference type="EMBL" id="JAGMVJ010000016">
    <property type="protein sequence ID" value="KAH7079560.1"/>
    <property type="molecule type" value="Genomic_DNA"/>
</dbReference>
<dbReference type="OrthoDB" id="412788at2759"/>
<accession>A0A8K0VV23</accession>
<organism evidence="1 2">
    <name type="scientific">Paraphoma chrysanthemicola</name>
    <dbReference type="NCBI Taxonomy" id="798071"/>
    <lineage>
        <taxon>Eukaryota</taxon>
        <taxon>Fungi</taxon>
        <taxon>Dikarya</taxon>
        <taxon>Ascomycota</taxon>
        <taxon>Pezizomycotina</taxon>
        <taxon>Dothideomycetes</taxon>
        <taxon>Pleosporomycetidae</taxon>
        <taxon>Pleosporales</taxon>
        <taxon>Pleosporineae</taxon>
        <taxon>Phaeosphaeriaceae</taxon>
        <taxon>Paraphoma</taxon>
    </lineage>
</organism>